<dbReference type="Pfam" id="PF03872">
    <property type="entry name" value="RseA_N"/>
    <property type="match status" value="1"/>
</dbReference>
<organism evidence="2 3">
    <name type="scientific">Rhodanobacter caeni</name>
    <dbReference type="NCBI Taxonomy" id="657654"/>
    <lineage>
        <taxon>Bacteria</taxon>
        <taxon>Pseudomonadati</taxon>
        <taxon>Pseudomonadota</taxon>
        <taxon>Gammaproteobacteria</taxon>
        <taxon>Lysobacterales</taxon>
        <taxon>Rhodanobacteraceae</taxon>
        <taxon>Rhodanobacter</taxon>
    </lineage>
</organism>
<dbReference type="CDD" id="cd16328">
    <property type="entry name" value="RseA_N"/>
    <property type="match status" value="1"/>
</dbReference>
<comment type="caution">
    <text evidence="2">The sequence shown here is derived from an EMBL/GenBank/DDBJ whole genome shotgun (WGS) entry which is preliminary data.</text>
</comment>
<feature type="domain" description="Anti sigma-E protein RseA N-terminal" evidence="1">
    <location>
        <begin position="11"/>
        <end position="86"/>
    </location>
</feature>
<dbReference type="Proteomes" id="UP001500657">
    <property type="component" value="Unassembled WGS sequence"/>
</dbReference>
<dbReference type="PANTHER" id="PTHR38104">
    <property type="match status" value="1"/>
</dbReference>
<evidence type="ECO:0000313" key="3">
    <source>
        <dbReference type="Proteomes" id="UP001500657"/>
    </source>
</evidence>
<name>A0ABN0UUW3_9GAMM</name>
<dbReference type="RefSeq" id="WP_343883598.1">
    <property type="nucleotide sequence ID" value="NZ_BAAAFO010000004.1"/>
</dbReference>
<dbReference type="EMBL" id="BAAAFO010000004">
    <property type="protein sequence ID" value="GAA0262272.1"/>
    <property type="molecule type" value="Genomic_DNA"/>
</dbReference>
<dbReference type="PANTHER" id="PTHR38104:SF1">
    <property type="entry name" value="ANTI-SIGMA-E FACTOR RSEA"/>
    <property type="match status" value="1"/>
</dbReference>
<keyword evidence="3" id="KW-1185">Reference proteome</keyword>
<gene>
    <name evidence="2" type="ORF">GCM10009126_29860</name>
</gene>
<dbReference type="InterPro" id="IPR036147">
    <property type="entry name" value="Anti-sigma_E_RseA_N_sf"/>
</dbReference>
<reference evidence="2 3" key="1">
    <citation type="journal article" date="2019" name="Int. J. Syst. Evol. Microbiol.">
        <title>The Global Catalogue of Microorganisms (GCM) 10K type strain sequencing project: providing services to taxonomists for standard genome sequencing and annotation.</title>
        <authorList>
            <consortium name="The Broad Institute Genomics Platform"/>
            <consortium name="The Broad Institute Genome Sequencing Center for Infectious Disease"/>
            <person name="Wu L."/>
            <person name="Ma J."/>
        </authorList>
    </citation>
    <scope>NUCLEOTIDE SEQUENCE [LARGE SCALE GENOMIC DNA]</scope>
    <source>
        <strain evidence="2 3">JCM 16242</strain>
    </source>
</reference>
<evidence type="ECO:0000313" key="2">
    <source>
        <dbReference type="EMBL" id="GAA0262272.1"/>
    </source>
</evidence>
<evidence type="ECO:0000259" key="1">
    <source>
        <dbReference type="Pfam" id="PF03872"/>
    </source>
</evidence>
<dbReference type="InterPro" id="IPR005572">
    <property type="entry name" value="Anti-sigma_E_RseA_N"/>
</dbReference>
<sequence length="222" mass="23406">MNQAGVNPENREQLSAAIDGELSAQELRFLLRRLDHDAALAQTWSRYQLAGDGVRRQVPPLASADFAARVMRAIERESAAGSSASAPATRRHWLRWSAGGAIAASVAVAALLLVQPAGETGRIETAAVDAPGAGTPAAPAAPSPSAVPATVPPWLSGNSAELYSQRASATLGVPGGGNLVPYARDGMPMHRYRTLDNHDGSYLLLLDPQQQRDTANNRAFPR</sequence>
<accession>A0ABN0UUW3</accession>
<dbReference type="SUPFAM" id="SSF89069">
    <property type="entry name" value="N-terminal, cytoplasmic domain of anti-sigmaE factor RseA"/>
    <property type="match status" value="1"/>
</dbReference>
<proteinExistence type="predicted"/>
<protein>
    <recommendedName>
        <fullName evidence="1">Anti sigma-E protein RseA N-terminal domain-containing protein</fullName>
    </recommendedName>
</protein>
<dbReference type="InterPro" id="IPR052383">
    <property type="entry name" value="Anti-sigma-E_RseA-like"/>
</dbReference>
<dbReference type="Gene3D" id="1.10.10.880">
    <property type="entry name" value="Anti sigma-E protein RseA, N-terminal domain"/>
    <property type="match status" value="1"/>
</dbReference>